<evidence type="ECO:0000313" key="2">
    <source>
        <dbReference type="Proteomes" id="UP000824469"/>
    </source>
</evidence>
<proteinExistence type="predicted"/>
<gene>
    <name evidence="1" type="ORF">KI387_024670</name>
</gene>
<accession>A0AA38G763</accession>
<dbReference type="AlphaFoldDB" id="A0AA38G763"/>
<feature type="non-terminal residue" evidence="1">
    <location>
        <position position="1"/>
    </location>
</feature>
<reference evidence="1 2" key="1">
    <citation type="journal article" date="2021" name="Nat. Plants">
        <title>The Taxus genome provides insights into paclitaxel biosynthesis.</title>
        <authorList>
            <person name="Xiong X."/>
            <person name="Gou J."/>
            <person name="Liao Q."/>
            <person name="Li Y."/>
            <person name="Zhou Q."/>
            <person name="Bi G."/>
            <person name="Li C."/>
            <person name="Du R."/>
            <person name="Wang X."/>
            <person name="Sun T."/>
            <person name="Guo L."/>
            <person name="Liang H."/>
            <person name="Lu P."/>
            <person name="Wu Y."/>
            <person name="Zhang Z."/>
            <person name="Ro D.K."/>
            <person name="Shang Y."/>
            <person name="Huang S."/>
            <person name="Yan J."/>
        </authorList>
    </citation>
    <scope>NUCLEOTIDE SEQUENCE [LARGE SCALE GENOMIC DNA]</scope>
    <source>
        <strain evidence="1">Ta-2019</strain>
    </source>
</reference>
<dbReference type="SUPFAM" id="SSF55961">
    <property type="entry name" value="Bet v1-like"/>
    <property type="match status" value="1"/>
</dbReference>
<comment type="caution">
    <text evidence="1">The sequence shown here is derived from an EMBL/GenBank/DDBJ whole genome shotgun (WGS) entry which is preliminary data.</text>
</comment>
<evidence type="ECO:0000313" key="1">
    <source>
        <dbReference type="EMBL" id="KAH9316043.1"/>
    </source>
</evidence>
<organism evidence="1 2">
    <name type="scientific">Taxus chinensis</name>
    <name type="common">Chinese yew</name>
    <name type="synonym">Taxus wallichiana var. chinensis</name>
    <dbReference type="NCBI Taxonomy" id="29808"/>
    <lineage>
        <taxon>Eukaryota</taxon>
        <taxon>Viridiplantae</taxon>
        <taxon>Streptophyta</taxon>
        <taxon>Embryophyta</taxon>
        <taxon>Tracheophyta</taxon>
        <taxon>Spermatophyta</taxon>
        <taxon>Pinopsida</taxon>
        <taxon>Pinidae</taxon>
        <taxon>Conifers II</taxon>
        <taxon>Cupressales</taxon>
        <taxon>Taxaceae</taxon>
        <taxon>Taxus</taxon>
    </lineage>
</organism>
<keyword evidence="2" id="KW-1185">Reference proteome</keyword>
<dbReference type="Proteomes" id="UP000824469">
    <property type="component" value="Unassembled WGS sequence"/>
</dbReference>
<name>A0AA38G763_TAXCH</name>
<sequence length="66" mass="7772">LFYQLFKFPGRVKGNWPRIGEDTGETAHVLYLHPSAHGRACYRGRNYSHRRVGQGRRWKMELGARE</sequence>
<protein>
    <submittedName>
        <fullName evidence="1">Uncharacterized protein</fullName>
    </submittedName>
</protein>
<feature type="non-terminal residue" evidence="1">
    <location>
        <position position="66"/>
    </location>
</feature>
<dbReference type="EMBL" id="JAHRHJ020000005">
    <property type="protein sequence ID" value="KAH9316043.1"/>
    <property type="molecule type" value="Genomic_DNA"/>
</dbReference>